<reference evidence="1 2" key="1">
    <citation type="submission" date="2016-07" db="EMBL/GenBank/DDBJ databases">
        <title>Genome analysis of Sphingobacterium siyangense T12B17.</title>
        <authorList>
            <person name="Xu D."/>
            <person name="Su Y."/>
            <person name="Zheng S."/>
        </authorList>
    </citation>
    <scope>NUCLEOTIDE SEQUENCE [LARGE SCALE GENOMIC DNA]</scope>
    <source>
        <strain evidence="1 2">T12B17</strain>
    </source>
</reference>
<name>A0A420G9U7_9SPHI</name>
<organism evidence="1 2">
    <name type="scientific">Sphingobacterium siyangense</name>
    <dbReference type="NCBI Taxonomy" id="459529"/>
    <lineage>
        <taxon>Bacteria</taxon>
        <taxon>Pseudomonadati</taxon>
        <taxon>Bacteroidota</taxon>
        <taxon>Sphingobacteriia</taxon>
        <taxon>Sphingobacteriales</taxon>
        <taxon>Sphingobacteriaceae</taxon>
        <taxon>Sphingobacterium</taxon>
    </lineage>
</organism>
<sequence>MARFNKGIHGAYTGKVGNIVGSSWRGIDYVRSLPKKSSKPASDKQTAQRMKFGMTTSFLKSIKDVLMLGYSDSKQRGKTGYNVAFQHFIDKAIVGNYPNFSIDYAAVKIASGSLAILMGLETVESAPSVLTLGWDPTINKFNAFSDDQVLAILYEPVENLFYAYEGATRNDSTLEIALPASYSGKTVVGWAFTIHRDGLITSSSQYLGEFVLT</sequence>
<accession>A0A420G9U7</accession>
<protein>
    <submittedName>
        <fullName evidence="1">Uncharacterized protein</fullName>
    </submittedName>
</protein>
<comment type="caution">
    <text evidence="1">The sequence shown here is derived from an EMBL/GenBank/DDBJ whole genome shotgun (WGS) entry which is preliminary data.</text>
</comment>
<evidence type="ECO:0000313" key="1">
    <source>
        <dbReference type="EMBL" id="RKF41954.1"/>
    </source>
</evidence>
<dbReference type="Pfam" id="PF19781">
    <property type="entry name" value="DUF6266"/>
    <property type="match status" value="1"/>
</dbReference>
<dbReference type="RefSeq" id="WP_120332358.1">
    <property type="nucleotide sequence ID" value="NZ_MCAQ01000001.1"/>
</dbReference>
<proteinExistence type="predicted"/>
<gene>
    <name evidence="1" type="ORF">BCY89_00095</name>
</gene>
<dbReference type="InterPro" id="IPR046233">
    <property type="entry name" value="DUF6266"/>
</dbReference>
<dbReference type="AlphaFoldDB" id="A0A420G9U7"/>
<keyword evidence="2" id="KW-1185">Reference proteome</keyword>
<dbReference type="EMBL" id="MCAQ01000001">
    <property type="protein sequence ID" value="RKF41954.1"/>
    <property type="molecule type" value="Genomic_DNA"/>
</dbReference>
<evidence type="ECO:0000313" key="2">
    <source>
        <dbReference type="Proteomes" id="UP000286402"/>
    </source>
</evidence>
<dbReference type="Proteomes" id="UP000286402">
    <property type="component" value="Unassembled WGS sequence"/>
</dbReference>